<proteinExistence type="predicted"/>
<accession>A0A5K1J170</accession>
<dbReference type="RefSeq" id="WP_152067969.1">
    <property type="nucleotide sequence ID" value="NZ_CABWIF010000019.1"/>
</dbReference>
<evidence type="ECO:0000313" key="2">
    <source>
        <dbReference type="Proteomes" id="UP000368032"/>
    </source>
</evidence>
<name>A0A5K1J170_9ACTN</name>
<dbReference type="Proteomes" id="UP000368032">
    <property type="component" value="Unassembled WGS sequence"/>
</dbReference>
<gene>
    <name evidence="1" type="ORF">CKJAJONC_01840</name>
</gene>
<reference evidence="1 2" key="1">
    <citation type="submission" date="2019-10" db="EMBL/GenBank/DDBJ databases">
        <authorList>
            <person name="Wolf R A."/>
        </authorList>
    </citation>
    <scope>NUCLEOTIDE SEQUENCE [LARGE SCALE GENOMIC DNA]</scope>
    <source>
        <strain evidence="1">Collinsella_aerofaciens_DSM_13712</strain>
    </source>
</reference>
<evidence type="ECO:0000313" key="1">
    <source>
        <dbReference type="EMBL" id="VWL96182.1"/>
    </source>
</evidence>
<protein>
    <submittedName>
        <fullName evidence="1">Uncharacterized protein</fullName>
    </submittedName>
</protein>
<dbReference type="AlphaFoldDB" id="A0A5K1J170"/>
<dbReference type="EMBL" id="CABWIF010000019">
    <property type="protein sequence ID" value="VWL96182.1"/>
    <property type="molecule type" value="Genomic_DNA"/>
</dbReference>
<sequence>MTQSEKRRKLSGDITTELCGLSGLSQVMNTSENEALFALADLLGPAVNRLLGLLEESDNIDSFTIPEDAIEDSTKTAEETRAEIYDKFAIELHGLKGLAMAMEESGSEITLALSDLLGPAVNRLLNLIEELEQAS</sequence>
<organism evidence="1 2">
    <name type="scientific">Collinsella aerofaciens</name>
    <dbReference type="NCBI Taxonomy" id="74426"/>
    <lineage>
        <taxon>Bacteria</taxon>
        <taxon>Bacillati</taxon>
        <taxon>Actinomycetota</taxon>
        <taxon>Coriobacteriia</taxon>
        <taxon>Coriobacteriales</taxon>
        <taxon>Coriobacteriaceae</taxon>
        <taxon>Collinsella</taxon>
    </lineage>
</organism>